<dbReference type="RefSeq" id="WP_330481859.1">
    <property type="nucleotide sequence ID" value="NZ_JAZBJZ010000003.1"/>
</dbReference>
<dbReference type="SUPFAM" id="SSF74982">
    <property type="entry name" value="Small protein B (SmpB)"/>
    <property type="match status" value="1"/>
</dbReference>
<dbReference type="GO" id="GO:0005829">
    <property type="term" value="C:cytosol"/>
    <property type="evidence" value="ECO:0007669"/>
    <property type="project" value="TreeGrafter"/>
</dbReference>
<dbReference type="CDD" id="cd09294">
    <property type="entry name" value="SmpB"/>
    <property type="match status" value="1"/>
</dbReference>
<reference evidence="4" key="1">
    <citation type="submission" date="2024-01" db="EMBL/GenBank/DDBJ databases">
        <title>Bank of Algae and Cyanobacteria of the Azores (BACA) strain genomes.</title>
        <authorList>
            <person name="Luz R."/>
            <person name="Cordeiro R."/>
            <person name="Fonseca A."/>
            <person name="Goncalves V."/>
        </authorList>
    </citation>
    <scope>NUCLEOTIDE SEQUENCE</scope>
    <source>
        <strain evidence="4">BACA0141</strain>
    </source>
</reference>
<sequence>MNSYNRVFADNRQARFNYEILETCETGIELLGTEVMSIKTGQANLRDAYALIRKGQVMLVNMYVAPHHTTSTVFNHEPTRTRRLLLHKREIRKLIGKIEQRGLTLVPLKLYLKNGWIKVDLAVVRNKKLHDKRETIKKREDTRDIARAMKVN</sequence>
<gene>
    <name evidence="3 4" type="primary">smpB</name>
    <name evidence="4" type="ORF">V2H45_01610</name>
</gene>
<dbReference type="GO" id="GO:0070930">
    <property type="term" value="P:trans-translation-dependent protein tagging"/>
    <property type="evidence" value="ECO:0007669"/>
    <property type="project" value="TreeGrafter"/>
</dbReference>
<dbReference type="EMBL" id="JAZBJZ010000003">
    <property type="protein sequence ID" value="MEE3715437.1"/>
    <property type="molecule type" value="Genomic_DNA"/>
</dbReference>
<dbReference type="NCBIfam" id="NF003843">
    <property type="entry name" value="PRK05422.1"/>
    <property type="match status" value="1"/>
</dbReference>
<dbReference type="PANTHER" id="PTHR30308:SF2">
    <property type="entry name" value="SSRA-BINDING PROTEIN"/>
    <property type="match status" value="1"/>
</dbReference>
<comment type="function">
    <text evidence="3">Required for rescue of stalled ribosomes mediated by trans-translation. Binds to transfer-messenger RNA (tmRNA), required for stable association of tmRNA with ribosomes. tmRNA and SmpB together mimic tRNA shape, replacing the anticodon stem-loop with SmpB. tmRNA is encoded by the ssrA gene; the 2 termini fold to resemble tRNA(Ala) and it encodes a 'tag peptide', a short internal open reading frame. During trans-translation Ala-aminoacylated tmRNA acts like a tRNA, entering the A-site of stalled ribosomes, displacing the stalled mRNA. The ribosome then switches to translate the ORF on the tmRNA; the nascent peptide is terminated with the 'tag peptide' encoded by the tmRNA and targeted for degradation. The ribosome is freed to recommence translation, which seems to be the essential function of trans-translation.</text>
</comment>
<evidence type="ECO:0000256" key="1">
    <source>
        <dbReference type="ARBA" id="ARBA00022490"/>
    </source>
</evidence>
<evidence type="ECO:0000256" key="3">
    <source>
        <dbReference type="HAMAP-Rule" id="MF_00023"/>
    </source>
</evidence>
<keyword evidence="5" id="KW-1185">Reference proteome</keyword>
<comment type="caution">
    <text evidence="4">The sequence shown here is derived from an EMBL/GenBank/DDBJ whole genome shotgun (WGS) entry which is preliminary data.</text>
</comment>
<name>A0AAW9PQA3_9CYAN</name>
<comment type="subcellular location">
    <subcellularLocation>
        <location evidence="3">Cytoplasm</location>
    </subcellularLocation>
    <text evidence="3">The tmRNA-SmpB complex associates with stalled 70S ribosomes.</text>
</comment>
<dbReference type="PANTHER" id="PTHR30308">
    <property type="entry name" value="TMRNA-BINDING COMPONENT OF TRANS-TRANSLATION TAGGING COMPLEX"/>
    <property type="match status" value="1"/>
</dbReference>
<dbReference type="AlphaFoldDB" id="A0AAW9PQA3"/>
<dbReference type="GO" id="GO:0003723">
    <property type="term" value="F:RNA binding"/>
    <property type="evidence" value="ECO:0007669"/>
    <property type="project" value="UniProtKB-UniRule"/>
</dbReference>
<dbReference type="Pfam" id="PF01668">
    <property type="entry name" value="SmpB"/>
    <property type="match status" value="1"/>
</dbReference>
<dbReference type="HAMAP" id="MF_00023">
    <property type="entry name" value="SmpB"/>
    <property type="match status" value="1"/>
</dbReference>
<dbReference type="NCBIfam" id="TIGR00086">
    <property type="entry name" value="smpB"/>
    <property type="match status" value="1"/>
</dbReference>
<dbReference type="Proteomes" id="UP001333818">
    <property type="component" value="Unassembled WGS sequence"/>
</dbReference>
<evidence type="ECO:0000313" key="4">
    <source>
        <dbReference type="EMBL" id="MEE3715437.1"/>
    </source>
</evidence>
<evidence type="ECO:0000313" key="5">
    <source>
        <dbReference type="Proteomes" id="UP001333818"/>
    </source>
</evidence>
<proteinExistence type="inferred from homology"/>
<dbReference type="GO" id="GO:0070929">
    <property type="term" value="P:trans-translation"/>
    <property type="evidence" value="ECO:0007669"/>
    <property type="project" value="UniProtKB-UniRule"/>
</dbReference>
<accession>A0AAW9PQA3</accession>
<organism evidence="4 5">
    <name type="scientific">Tumidithrix elongata BACA0141</name>
    <dbReference type="NCBI Taxonomy" id="2716417"/>
    <lineage>
        <taxon>Bacteria</taxon>
        <taxon>Bacillati</taxon>
        <taxon>Cyanobacteriota</taxon>
        <taxon>Cyanophyceae</taxon>
        <taxon>Pseudanabaenales</taxon>
        <taxon>Pseudanabaenaceae</taxon>
        <taxon>Tumidithrix</taxon>
        <taxon>Tumidithrix elongata</taxon>
    </lineage>
</organism>
<keyword evidence="2 3" id="KW-0694">RNA-binding</keyword>
<protein>
    <recommendedName>
        <fullName evidence="3">SsrA-binding protein</fullName>
    </recommendedName>
    <alternativeName>
        <fullName evidence="3">Small protein B</fullName>
    </alternativeName>
</protein>
<dbReference type="InterPro" id="IPR023620">
    <property type="entry name" value="SmpB"/>
</dbReference>
<dbReference type="Gene3D" id="2.40.280.10">
    <property type="match status" value="1"/>
</dbReference>
<dbReference type="InterPro" id="IPR000037">
    <property type="entry name" value="SsrA-bd_prot"/>
</dbReference>
<comment type="similarity">
    <text evidence="3">Belongs to the SmpB family.</text>
</comment>
<evidence type="ECO:0000256" key="2">
    <source>
        <dbReference type="ARBA" id="ARBA00022884"/>
    </source>
</evidence>
<keyword evidence="1 3" id="KW-0963">Cytoplasm</keyword>